<feature type="transmembrane region" description="Helical" evidence="6">
    <location>
        <begin position="328"/>
        <end position="348"/>
    </location>
</feature>
<feature type="transmembrane region" description="Helical" evidence="6">
    <location>
        <begin position="302"/>
        <end position="321"/>
    </location>
</feature>
<keyword evidence="3 6" id="KW-0812">Transmembrane</keyword>
<dbReference type="Proteomes" id="UP000744769">
    <property type="component" value="Unassembled WGS sequence"/>
</dbReference>
<dbReference type="RefSeq" id="WP_166193540.1">
    <property type="nucleotide sequence ID" value="NZ_JAAOIV010000002.1"/>
</dbReference>
<dbReference type="PANTHER" id="PTHR30250">
    <property type="entry name" value="PST FAMILY PREDICTED COLANIC ACID TRANSPORTER"/>
    <property type="match status" value="1"/>
</dbReference>
<feature type="transmembrane region" description="Helical" evidence="6">
    <location>
        <begin position="157"/>
        <end position="177"/>
    </location>
</feature>
<dbReference type="AlphaFoldDB" id="A0A967B041"/>
<protein>
    <submittedName>
        <fullName evidence="7">Oligosaccharide flippase family protein</fullName>
    </submittedName>
</protein>
<sequence length="398" mass="41638">MAMGVANVLGYLMVALLTRALGPEDFGGYTALSTYGVVLAIPAGALQIVIARRVTAPDAATEEVTSGLRTAATIGLGIFVFTALLAPVLRTLFHLDSAWSPVLLGGVLPAMLVTGCVQGVLLGQHRLRSLALLYLVTAGTRLLVAIAATVFDFSVLQVMAGMLIAAVVTAAFGVWTIRAQLRTLPASGRGLVTELVRSNMTLAAFVALTNVDVLLARHYLTPHESGGYSLASTFGRAICWGTQFVALILVPRMRQRNATVTLLKASGVVLALGLLAAAVVAVSPRTVIVIAGGPEYAEYGRLALVCVGLGITWALAQLWLFSEMVSNTTVLGLTTWVVIVLEVAAIALRWHQSAAQIVAVCVVGALVVAALGLVRVVRRHQNADLEAEASVMAVADRA</sequence>
<comment type="subcellular location">
    <subcellularLocation>
        <location evidence="1">Cell membrane</location>
        <topology evidence="1">Multi-pass membrane protein</topology>
    </subcellularLocation>
</comment>
<accession>A0A967B041</accession>
<evidence type="ECO:0000313" key="8">
    <source>
        <dbReference type="Proteomes" id="UP000744769"/>
    </source>
</evidence>
<feature type="transmembrane region" description="Helical" evidence="6">
    <location>
        <begin position="262"/>
        <end position="282"/>
    </location>
</feature>
<keyword evidence="4 6" id="KW-1133">Transmembrane helix</keyword>
<dbReference type="EMBL" id="JAAOIV010000002">
    <property type="protein sequence ID" value="NHN54958.1"/>
    <property type="molecule type" value="Genomic_DNA"/>
</dbReference>
<feature type="transmembrane region" description="Helical" evidence="6">
    <location>
        <begin position="30"/>
        <end position="50"/>
    </location>
</feature>
<feature type="transmembrane region" description="Helical" evidence="6">
    <location>
        <begin position="354"/>
        <end position="374"/>
    </location>
</feature>
<evidence type="ECO:0000256" key="4">
    <source>
        <dbReference type="ARBA" id="ARBA00022989"/>
    </source>
</evidence>
<reference evidence="7" key="1">
    <citation type="submission" date="2020-03" db="EMBL/GenBank/DDBJ databases">
        <title>Draft sequencing of Calidifontibacter sp. DB0510.</title>
        <authorList>
            <person name="Kim D.-U."/>
        </authorList>
    </citation>
    <scope>NUCLEOTIDE SEQUENCE</scope>
    <source>
        <strain evidence="7">DB0510</strain>
    </source>
</reference>
<feature type="transmembrane region" description="Helical" evidence="6">
    <location>
        <begin position="71"/>
        <end position="93"/>
    </location>
</feature>
<keyword evidence="5 6" id="KW-0472">Membrane</keyword>
<proteinExistence type="predicted"/>
<dbReference type="InterPro" id="IPR050833">
    <property type="entry name" value="Poly_Biosynth_Transport"/>
</dbReference>
<feature type="transmembrane region" description="Helical" evidence="6">
    <location>
        <begin position="99"/>
        <end position="123"/>
    </location>
</feature>
<dbReference type="Pfam" id="PF01943">
    <property type="entry name" value="Polysacc_synt"/>
    <property type="match status" value="1"/>
</dbReference>
<evidence type="ECO:0000256" key="1">
    <source>
        <dbReference type="ARBA" id="ARBA00004651"/>
    </source>
</evidence>
<keyword evidence="8" id="KW-1185">Reference proteome</keyword>
<gene>
    <name evidence="7" type="ORF">G9U51_04050</name>
</gene>
<dbReference type="InterPro" id="IPR002797">
    <property type="entry name" value="Polysacc_synth"/>
</dbReference>
<keyword evidence="2" id="KW-1003">Cell membrane</keyword>
<evidence type="ECO:0000256" key="6">
    <source>
        <dbReference type="SAM" id="Phobius"/>
    </source>
</evidence>
<dbReference type="GO" id="GO:0005886">
    <property type="term" value="C:plasma membrane"/>
    <property type="evidence" value="ECO:0007669"/>
    <property type="project" value="UniProtKB-SubCell"/>
</dbReference>
<evidence type="ECO:0000256" key="3">
    <source>
        <dbReference type="ARBA" id="ARBA00022692"/>
    </source>
</evidence>
<feature type="transmembrane region" description="Helical" evidence="6">
    <location>
        <begin position="130"/>
        <end position="151"/>
    </location>
</feature>
<dbReference type="PANTHER" id="PTHR30250:SF11">
    <property type="entry name" value="O-ANTIGEN TRANSPORTER-RELATED"/>
    <property type="match status" value="1"/>
</dbReference>
<evidence type="ECO:0000256" key="5">
    <source>
        <dbReference type="ARBA" id="ARBA00023136"/>
    </source>
</evidence>
<evidence type="ECO:0000256" key="2">
    <source>
        <dbReference type="ARBA" id="ARBA00022475"/>
    </source>
</evidence>
<comment type="caution">
    <text evidence="7">The sequence shown here is derived from an EMBL/GenBank/DDBJ whole genome shotgun (WGS) entry which is preliminary data.</text>
</comment>
<organism evidence="7 8">
    <name type="scientific">Metallococcus carri</name>
    <dbReference type="NCBI Taxonomy" id="1656884"/>
    <lineage>
        <taxon>Bacteria</taxon>
        <taxon>Bacillati</taxon>
        <taxon>Actinomycetota</taxon>
        <taxon>Actinomycetes</taxon>
        <taxon>Micrococcales</taxon>
        <taxon>Dermacoccaceae</taxon>
        <taxon>Metallococcus</taxon>
    </lineage>
</organism>
<evidence type="ECO:0000313" key="7">
    <source>
        <dbReference type="EMBL" id="NHN54958.1"/>
    </source>
</evidence>
<name>A0A967B041_9MICO</name>